<proteinExistence type="predicted"/>
<protein>
    <recommendedName>
        <fullName evidence="3">Apple domain-containing protein</fullName>
    </recommendedName>
</protein>
<dbReference type="EMBL" id="JAOYFB010000005">
    <property type="protein sequence ID" value="KAK4015611.1"/>
    <property type="molecule type" value="Genomic_DNA"/>
</dbReference>
<organism evidence="1 2">
    <name type="scientific">Daphnia magna</name>
    <dbReference type="NCBI Taxonomy" id="35525"/>
    <lineage>
        <taxon>Eukaryota</taxon>
        <taxon>Metazoa</taxon>
        <taxon>Ecdysozoa</taxon>
        <taxon>Arthropoda</taxon>
        <taxon>Crustacea</taxon>
        <taxon>Branchiopoda</taxon>
        <taxon>Diplostraca</taxon>
        <taxon>Cladocera</taxon>
        <taxon>Anomopoda</taxon>
        <taxon>Daphniidae</taxon>
        <taxon>Daphnia</taxon>
    </lineage>
</organism>
<name>A0ABQ9ZSA6_9CRUS</name>
<evidence type="ECO:0000313" key="2">
    <source>
        <dbReference type="Proteomes" id="UP001234178"/>
    </source>
</evidence>
<accession>A0ABQ9ZSA6</accession>
<gene>
    <name evidence="1" type="ORF">OUZ56_030586</name>
</gene>
<keyword evidence="2" id="KW-1185">Reference proteome</keyword>
<evidence type="ECO:0008006" key="3">
    <source>
        <dbReference type="Google" id="ProtNLM"/>
    </source>
</evidence>
<dbReference type="Gene3D" id="3.50.4.10">
    <property type="entry name" value="Hepatocyte Growth Factor"/>
    <property type="match status" value="1"/>
</dbReference>
<dbReference type="SUPFAM" id="SSF57414">
    <property type="entry name" value="Hairpin loop containing domain-like"/>
    <property type="match status" value="1"/>
</dbReference>
<reference evidence="1 2" key="1">
    <citation type="journal article" date="2023" name="Nucleic Acids Res.">
        <title>The hologenome of Daphnia magna reveals possible DNA methylation and microbiome-mediated evolution of the host genome.</title>
        <authorList>
            <person name="Chaturvedi A."/>
            <person name="Li X."/>
            <person name="Dhandapani V."/>
            <person name="Marshall H."/>
            <person name="Kissane S."/>
            <person name="Cuenca-Cambronero M."/>
            <person name="Asole G."/>
            <person name="Calvet F."/>
            <person name="Ruiz-Romero M."/>
            <person name="Marangio P."/>
            <person name="Guigo R."/>
            <person name="Rago D."/>
            <person name="Mirbahai L."/>
            <person name="Eastwood N."/>
            <person name="Colbourne J.K."/>
            <person name="Zhou J."/>
            <person name="Mallon E."/>
            <person name="Orsini L."/>
        </authorList>
    </citation>
    <scope>NUCLEOTIDE SEQUENCE [LARGE SCALE GENOMIC DNA]</scope>
    <source>
        <strain evidence="1">LRV0_1</strain>
    </source>
</reference>
<dbReference type="Proteomes" id="UP001234178">
    <property type="component" value="Unassembled WGS sequence"/>
</dbReference>
<comment type="caution">
    <text evidence="1">The sequence shown here is derived from an EMBL/GenBank/DDBJ whole genome shotgun (WGS) entry which is preliminary data.</text>
</comment>
<sequence>MFPVPRLTVVYAVSVHVILRHNLNRYQKENRGQDSRIGIKSSTYGLLSHHYFSGHHDSNIGRFLLISRVLFRMVWLCLPLLLAVLSPCLIEAAWEDWNTGYGNVKWLFNCDFPGYDIGNQPSSGEDCGRICMDNKSCNHFSHKDGICYMKNVPIHVNRSPANGVVCGFRTCHDLYDIFSGHYCYNKG</sequence>
<evidence type="ECO:0000313" key="1">
    <source>
        <dbReference type="EMBL" id="KAK4015611.1"/>
    </source>
</evidence>